<accession>A0A135RWY9</accession>
<dbReference type="OrthoDB" id="20368at2759"/>
<evidence type="ECO:0000313" key="1">
    <source>
        <dbReference type="EMBL" id="KXH28215.1"/>
    </source>
</evidence>
<dbReference type="Proteomes" id="UP000070054">
    <property type="component" value="Unassembled WGS sequence"/>
</dbReference>
<comment type="caution">
    <text evidence="1">The sequence shown here is derived from an EMBL/GenBank/DDBJ whole genome shotgun (WGS) entry which is preliminary data.</text>
</comment>
<reference evidence="1 2" key="1">
    <citation type="submission" date="2014-02" db="EMBL/GenBank/DDBJ databases">
        <title>The genome sequence of Colletotrichum nymphaeae SA-01.</title>
        <authorList>
            <person name="Baroncelli R."/>
            <person name="Thon M.R."/>
        </authorList>
    </citation>
    <scope>NUCLEOTIDE SEQUENCE [LARGE SCALE GENOMIC DNA]</scope>
    <source>
        <strain evidence="1 2">SA-01</strain>
    </source>
</reference>
<gene>
    <name evidence="1" type="ORF">CNYM01_14099</name>
</gene>
<keyword evidence="2" id="KW-1185">Reference proteome</keyword>
<name>A0A135RWY9_9PEZI</name>
<dbReference type="Gene3D" id="3.40.50.11350">
    <property type="match status" value="1"/>
</dbReference>
<proteinExistence type="predicted"/>
<protein>
    <recommendedName>
        <fullName evidence="3">Alternative oxidase</fullName>
    </recommendedName>
</protein>
<evidence type="ECO:0000313" key="2">
    <source>
        <dbReference type="Proteomes" id="UP000070054"/>
    </source>
</evidence>
<evidence type="ECO:0008006" key="3">
    <source>
        <dbReference type="Google" id="ProtNLM"/>
    </source>
</evidence>
<dbReference type="EMBL" id="JEMN01001734">
    <property type="protein sequence ID" value="KXH28215.1"/>
    <property type="molecule type" value="Genomic_DNA"/>
</dbReference>
<dbReference type="CDD" id="cd11296">
    <property type="entry name" value="O-FucT_like"/>
    <property type="match status" value="1"/>
</dbReference>
<sequence length="441" mass="49902">MLGSTSLSQLMKLVGPMLLILWSVWYLGISRQHVQTITRKFRNQRELFIKDFLEHEVDGRFDGAAIQGLCASKKWTKGLMMGCDAAPGGIGEVRNAHLHCIRFAIEAGAELILPEIIPRSEDDIKNINGRPAVPLDYYFDAAHLNHVLQTYCPQMRVHGSINDLYDVPEVFEALQFSIADTNSNWVNGTVLAEPSDWNKQFHDFINEKSPPAERVYPFRTHLKHTLWTWPTARDKAPVASSFGRILRIRPDARRLAASALFSLESRFQLNLDPRTRYHPSSFVGVHLRTEEDVNERFPDYTTQAANYLHYLSESESSVAFLASGATETNITAFVNRAEDFNVTVVTKTDILDDEEQEALEALTWDQRGLVDYEIMLRAGMVAGVSASSFAWNLALRRSYAFGQGPIGVPLEPGETISWKDEYTTLYGRHENAYAMRATVWP</sequence>
<organism evidence="1 2">
    <name type="scientific">Colletotrichum nymphaeae SA-01</name>
    <dbReference type="NCBI Taxonomy" id="1460502"/>
    <lineage>
        <taxon>Eukaryota</taxon>
        <taxon>Fungi</taxon>
        <taxon>Dikarya</taxon>
        <taxon>Ascomycota</taxon>
        <taxon>Pezizomycotina</taxon>
        <taxon>Sordariomycetes</taxon>
        <taxon>Hypocreomycetidae</taxon>
        <taxon>Glomerellales</taxon>
        <taxon>Glomerellaceae</taxon>
        <taxon>Colletotrichum</taxon>
        <taxon>Colletotrichum acutatum species complex</taxon>
    </lineage>
</organism>
<dbReference type="AlphaFoldDB" id="A0A135RWY9"/>